<evidence type="ECO:0000313" key="3">
    <source>
        <dbReference type="Proteomes" id="UP000778523"/>
    </source>
</evidence>
<evidence type="ECO:0000313" key="2">
    <source>
        <dbReference type="EMBL" id="NSL53795.1"/>
    </source>
</evidence>
<protein>
    <submittedName>
        <fullName evidence="2">SDR family NAD(P)-dependent oxidoreductase</fullName>
    </submittedName>
</protein>
<reference evidence="2 3" key="1">
    <citation type="submission" date="2020-06" db="EMBL/GenBank/DDBJ databases">
        <title>Draft genome of Uliginosibacterium sp. IMCC34675.</title>
        <authorList>
            <person name="Song J."/>
        </authorList>
    </citation>
    <scope>NUCLEOTIDE SEQUENCE [LARGE SCALE GENOMIC DNA]</scope>
    <source>
        <strain evidence="2 3">IMCC34675</strain>
    </source>
</reference>
<proteinExistence type="predicted"/>
<dbReference type="PANTHER" id="PTHR43157:SF31">
    <property type="entry name" value="PHOSPHATIDYLINOSITOL-GLYCAN BIOSYNTHESIS CLASS F PROTEIN"/>
    <property type="match status" value="1"/>
</dbReference>
<keyword evidence="1" id="KW-0560">Oxidoreductase</keyword>
<gene>
    <name evidence="2" type="ORF">HJ583_002035</name>
</gene>
<dbReference type="Pfam" id="PF00106">
    <property type="entry name" value="adh_short"/>
    <property type="match status" value="1"/>
</dbReference>
<organism evidence="2 3">
    <name type="scientific">Uliginosibacterium aquaticum</name>
    <dbReference type="NCBI Taxonomy" id="2731212"/>
    <lineage>
        <taxon>Bacteria</taxon>
        <taxon>Pseudomonadati</taxon>
        <taxon>Pseudomonadota</taxon>
        <taxon>Betaproteobacteria</taxon>
        <taxon>Rhodocyclales</taxon>
        <taxon>Zoogloeaceae</taxon>
        <taxon>Uliginosibacterium</taxon>
    </lineage>
</organism>
<comment type="caution">
    <text evidence="2">The sequence shown here is derived from an EMBL/GenBank/DDBJ whole genome shotgun (WGS) entry which is preliminary data.</text>
</comment>
<dbReference type="InterPro" id="IPR002347">
    <property type="entry name" value="SDR_fam"/>
</dbReference>
<dbReference type="InterPro" id="IPR036291">
    <property type="entry name" value="NAD(P)-bd_dom_sf"/>
</dbReference>
<dbReference type="PANTHER" id="PTHR43157">
    <property type="entry name" value="PHOSPHATIDYLINOSITOL-GLYCAN BIOSYNTHESIS CLASS F PROTEIN-RELATED"/>
    <property type="match status" value="1"/>
</dbReference>
<dbReference type="SUPFAM" id="SSF51735">
    <property type="entry name" value="NAD(P)-binding Rossmann-fold domains"/>
    <property type="match status" value="1"/>
</dbReference>
<dbReference type="EMBL" id="JABCSC020000001">
    <property type="protein sequence ID" value="NSL53795.1"/>
    <property type="molecule type" value="Genomic_DNA"/>
</dbReference>
<evidence type="ECO:0000256" key="1">
    <source>
        <dbReference type="ARBA" id="ARBA00023002"/>
    </source>
</evidence>
<name>A0ABX2IBI7_9RHOO</name>
<sequence>MDKPIQTRLERSVVDKNFVFFGGSTGMGKAAALELGRRGASILIVGRSREAGEAAVAEIRQAGAGSAAFLQGDLSTVAGVATVAAGVKAWRPVLHGVMHTAMSAFPRRMDTVDGFEFAFALQYFARAALNRLLLDALAASGDGRIVHIGGDVPGLIKADLDDLQFQQRQWGFMKSILTTHVLGALNVQEAARRWHDLPVSIAVSCVGSTKTKAMLDSNMPWFMRLMGRFGASPEFSARNAVRFLTAQDVQDANGASFRKPKVYKPEPISKNPDDAARLWHITGELAAERGLSLP</sequence>
<keyword evidence="3" id="KW-1185">Reference proteome</keyword>
<dbReference type="RefSeq" id="WP_170020077.1">
    <property type="nucleotide sequence ID" value="NZ_JABCSC020000001.1"/>
</dbReference>
<dbReference type="Proteomes" id="UP000778523">
    <property type="component" value="Unassembled WGS sequence"/>
</dbReference>
<dbReference type="Gene3D" id="3.40.50.720">
    <property type="entry name" value="NAD(P)-binding Rossmann-like Domain"/>
    <property type="match status" value="1"/>
</dbReference>
<accession>A0ABX2IBI7</accession>